<feature type="compositionally biased region" description="Basic and acidic residues" evidence="1">
    <location>
        <begin position="109"/>
        <end position="125"/>
    </location>
</feature>
<evidence type="ECO:0000259" key="2">
    <source>
        <dbReference type="Pfam" id="PF01918"/>
    </source>
</evidence>
<protein>
    <recommendedName>
        <fullName evidence="2">DNA/RNA-binding protein Alba-like domain-containing protein</fullName>
    </recommendedName>
</protein>
<dbReference type="InterPro" id="IPR002775">
    <property type="entry name" value="DNA/RNA-bd_Alba-like"/>
</dbReference>
<evidence type="ECO:0000256" key="1">
    <source>
        <dbReference type="SAM" id="MobiDB-lite"/>
    </source>
</evidence>
<name>A0A1E3Q005_LIPST</name>
<dbReference type="GO" id="GO:0003676">
    <property type="term" value="F:nucleic acid binding"/>
    <property type="evidence" value="ECO:0007669"/>
    <property type="project" value="InterPro"/>
</dbReference>
<organism evidence="3 4">
    <name type="scientific">Lipomyces starkeyi NRRL Y-11557</name>
    <dbReference type="NCBI Taxonomy" id="675824"/>
    <lineage>
        <taxon>Eukaryota</taxon>
        <taxon>Fungi</taxon>
        <taxon>Dikarya</taxon>
        <taxon>Ascomycota</taxon>
        <taxon>Saccharomycotina</taxon>
        <taxon>Lipomycetes</taxon>
        <taxon>Lipomycetales</taxon>
        <taxon>Lipomycetaceae</taxon>
        <taxon>Lipomyces</taxon>
    </lineage>
</organism>
<feature type="region of interest" description="Disordered" evidence="1">
    <location>
        <begin position="86"/>
        <end position="136"/>
    </location>
</feature>
<feature type="compositionally biased region" description="Basic residues" evidence="1">
    <location>
        <begin position="97"/>
        <end position="108"/>
    </location>
</feature>
<dbReference type="EMBL" id="KV454299">
    <property type="protein sequence ID" value="ODQ70930.1"/>
    <property type="molecule type" value="Genomic_DNA"/>
</dbReference>
<dbReference type="AlphaFoldDB" id="A0A1E3Q005"/>
<proteinExistence type="predicted"/>
<dbReference type="Pfam" id="PF01918">
    <property type="entry name" value="Alba"/>
    <property type="match status" value="1"/>
</dbReference>
<feature type="region of interest" description="Disordered" evidence="1">
    <location>
        <begin position="156"/>
        <end position="203"/>
    </location>
</feature>
<gene>
    <name evidence="3" type="ORF">LIPSTDRAFT_29630</name>
</gene>
<keyword evidence="4" id="KW-1185">Reference proteome</keyword>
<reference evidence="3 4" key="1">
    <citation type="journal article" date="2016" name="Proc. Natl. Acad. Sci. U.S.A.">
        <title>Comparative genomics of biotechnologically important yeasts.</title>
        <authorList>
            <person name="Riley R."/>
            <person name="Haridas S."/>
            <person name="Wolfe K.H."/>
            <person name="Lopes M.R."/>
            <person name="Hittinger C.T."/>
            <person name="Goeker M."/>
            <person name="Salamov A.A."/>
            <person name="Wisecaver J.H."/>
            <person name="Long T.M."/>
            <person name="Calvey C.H."/>
            <person name="Aerts A.L."/>
            <person name="Barry K.W."/>
            <person name="Choi C."/>
            <person name="Clum A."/>
            <person name="Coughlan A.Y."/>
            <person name="Deshpande S."/>
            <person name="Douglass A.P."/>
            <person name="Hanson S.J."/>
            <person name="Klenk H.-P."/>
            <person name="LaButti K.M."/>
            <person name="Lapidus A."/>
            <person name="Lindquist E.A."/>
            <person name="Lipzen A.M."/>
            <person name="Meier-Kolthoff J.P."/>
            <person name="Ohm R.A."/>
            <person name="Otillar R.P."/>
            <person name="Pangilinan J.L."/>
            <person name="Peng Y."/>
            <person name="Rokas A."/>
            <person name="Rosa C.A."/>
            <person name="Scheuner C."/>
            <person name="Sibirny A.A."/>
            <person name="Slot J.C."/>
            <person name="Stielow J.B."/>
            <person name="Sun H."/>
            <person name="Kurtzman C.P."/>
            <person name="Blackwell M."/>
            <person name="Grigoriev I.V."/>
            <person name="Jeffries T.W."/>
        </authorList>
    </citation>
    <scope>NUCLEOTIDE SEQUENCE [LARGE SCALE GENOMIC DNA]</scope>
    <source>
        <strain evidence="3 4">NRRL Y-11557</strain>
    </source>
</reference>
<dbReference type="Proteomes" id="UP000094385">
    <property type="component" value="Unassembled WGS sequence"/>
</dbReference>
<accession>A0A1E3Q005</accession>
<sequence>MELLIPITKSTPLTTTISKILDHFTLDPHVQLTEITKAQPVTIQAEGGACPRAVSIVEIAVRKLEGMFPFFLIYQYNLATQVEKKVKVGGRTEGQRKGKSKSRARMLKKREERRAKREGKSEIRREHHIKMRASTVKKEREDAILWLSERLKKHRDGDGVKEQDEHIETTDSKRKRDVEVSDDSDDCFETASSSSSSDDEDAKIHLVPSISISISFSRLVRDGWTAQLRGG</sequence>
<feature type="compositionally biased region" description="Basic and acidic residues" evidence="1">
    <location>
        <begin position="156"/>
        <end position="179"/>
    </location>
</feature>
<feature type="domain" description="DNA/RNA-binding protein Alba-like" evidence="2">
    <location>
        <begin position="5"/>
        <end position="66"/>
    </location>
</feature>
<dbReference type="OrthoDB" id="10373912at2759"/>
<evidence type="ECO:0000313" key="3">
    <source>
        <dbReference type="EMBL" id="ODQ70930.1"/>
    </source>
</evidence>
<evidence type="ECO:0000313" key="4">
    <source>
        <dbReference type="Proteomes" id="UP000094385"/>
    </source>
</evidence>